<organism evidence="1 2">
    <name type="scientific">Martelella mediterranea</name>
    <dbReference type="NCBI Taxonomy" id="293089"/>
    <lineage>
        <taxon>Bacteria</taxon>
        <taxon>Pseudomonadati</taxon>
        <taxon>Pseudomonadota</taxon>
        <taxon>Alphaproteobacteria</taxon>
        <taxon>Hyphomicrobiales</taxon>
        <taxon>Aurantimonadaceae</taxon>
        <taxon>Martelella</taxon>
    </lineage>
</organism>
<accession>A0A4R3NS33</accession>
<reference evidence="1 2" key="1">
    <citation type="submission" date="2019-03" db="EMBL/GenBank/DDBJ databases">
        <title>Freshwater and sediment microbial communities from various areas in North America, analyzing microbe dynamics in response to fracking.</title>
        <authorList>
            <person name="Lamendella R."/>
        </authorList>
    </citation>
    <scope>NUCLEOTIDE SEQUENCE [LARGE SCALE GENOMIC DNA]</scope>
    <source>
        <strain evidence="1 2">175.2</strain>
    </source>
</reference>
<sequence length="273" mass="30135">MALPHNAVDLPFSYLDEKSYWKAFTYQKRFTADPLWEGQDVSLIFDGVMDMYREPKFAAYVYASQCDPEEDVVLKPVTYWTRGERNHGGVLPLIILTNCDEIELDFDGFPPRRFHPDRAAYPNLPHAPVIIRREDYPGPEFGHWGMGWQNVAFTGYIDGKAMKTVRYVADPLPQTLSVTPDSERIANGGFVRVMIRVLDQVGNTLPFLFEPVSVGVEGPARLAGPSLFSLKGGVAGFWLVATGEGKVSVTVSADALGETSISLEAVAVSVSSV</sequence>
<evidence type="ECO:0000313" key="2">
    <source>
        <dbReference type="Proteomes" id="UP000295097"/>
    </source>
</evidence>
<gene>
    <name evidence="1" type="ORF">EDC90_101439</name>
</gene>
<dbReference type="EMBL" id="SMAR01000014">
    <property type="protein sequence ID" value="TCT39074.1"/>
    <property type="molecule type" value="Genomic_DNA"/>
</dbReference>
<dbReference type="Proteomes" id="UP000295097">
    <property type="component" value="Unassembled WGS sequence"/>
</dbReference>
<keyword evidence="2" id="KW-1185">Reference proteome</keyword>
<evidence type="ECO:0000313" key="1">
    <source>
        <dbReference type="EMBL" id="TCT39074.1"/>
    </source>
</evidence>
<name>A0A4R3NS33_9HYPH</name>
<comment type="caution">
    <text evidence="1">The sequence shown here is derived from an EMBL/GenBank/DDBJ whole genome shotgun (WGS) entry which is preliminary data.</text>
</comment>
<dbReference type="OrthoDB" id="9758603at2"/>
<dbReference type="InterPro" id="IPR008979">
    <property type="entry name" value="Galactose-bd-like_sf"/>
</dbReference>
<protein>
    <submittedName>
        <fullName evidence="1">Uncharacterized protein</fullName>
    </submittedName>
</protein>
<dbReference type="AlphaFoldDB" id="A0A4R3NS33"/>
<proteinExistence type="predicted"/>
<dbReference type="RefSeq" id="WP_132311364.1">
    <property type="nucleotide sequence ID" value="NZ_SMAR01000014.1"/>
</dbReference>
<dbReference type="SUPFAM" id="SSF49785">
    <property type="entry name" value="Galactose-binding domain-like"/>
    <property type="match status" value="1"/>
</dbReference>